<dbReference type="GO" id="GO:0031097">
    <property type="term" value="C:medial cortex"/>
    <property type="evidence" value="ECO:0007669"/>
    <property type="project" value="TreeGrafter"/>
</dbReference>
<accession>Q6CWD9</accession>
<dbReference type="GO" id="GO:0006897">
    <property type="term" value="P:endocytosis"/>
    <property type="evidence" value="ECO:0007669"/>
    <property type="project" value="InterPro"/>
</dbReference>
<gene>
    <name evidence="4" type="ORF">KLLA0_B04862g</name>
</gene>
<dbReference type="InterPro" id="IPR036028">
    <property type="entry name" value="SH3-like_dom_sf"/>
</dbReference>
<dbReference type="GO" id="GO:0030479">
    <property type="term" value="C:actin cortical patch"/>
    <property type="evidence" value="ECO:0007669"/>
    <property type="project" value="TreeGrafter"/>
</dbReference>
<dbReference type="HOGENOM" id="CLU_650572_0_0_1"/>
<reference evidence="4 5" key="1">
    <citation type="journal article" date="2004" name="Nature">
        <title>Genome evolution in yeasts.</title>
        <authorList>
            <consortium name="Genolevures"/>
            <person name="Dujon B."/>
            <person name="Sherman D."/>
            <person name="Fischer G."/>
            <person name="Durrens P."/>
            <person name="Casaregola S."/>
            <person name="Lafontaine I."/>
            <person name="de Montigny J."/>
            <person name="Marck C."/>
            <person name="Neuveglise C."/>
            <person name="Talla E."/>
            <person name="Goffard N."/>
            <person name="Frangeul L."/>
            <person name="Aigle M."/>
            <person name="Anthouard V."/>
            <person name="Babour A."/>
            <person name="Barbe V."/>
            <person name="Barnay S."/>
            <person name="Blanchin S."/>
            <person name="Beckerich J.M."/>
            <person name="Beyne E."/>
            <person name="Bleykasten C."/>
            <person name="Boisrame A."/>
            <person name="Boyer J."/>
            <person name="Cattolico L."/>
            <person name="Confanioleri F."/>
            <person name="de Daruvar A."/>
            <person name="Despons L."/>
            <person name="Fabre E."/>
            <person name="Fairhead C."/>
            <person name="Ferry-Dumazet H."/>
            <person name="Groppi A."/>
            <person name="Hantraye F."/>
            <person name="Hennequin C."/>
            <person name="Jauniaux N."/>
            <person name="Joyet P."/>
            <person name="Kachouri R."/>
            <person name="Kerrest A."/>
            <person name="Koszul R."/>
            <person name="Lemaire M."/>
            <person name="Lesur I."/>
            <person name="Ma L."/>
            <person name="Muller H."/>
            <person name="Nicaud J.M."/>
            <person name="Nikolski M."/>
            <person name="Oztas S."/>
            <person name="Ozier-Kalogeropoulos O."/>
            <person name="Pellenz S."/>
            <person name="Potier S."/>
            <person name="Richard G.F."/>
            <person name="Straub M.L."/>
            <person name="Suleau A."/>
            <person name="Swennene D."/>
            <person name="Tekaia F."/>
            <person name="Wesolowski-Louvel M."/>
            <person name="Westhof E."/>
            <person name="Wirth B."/>
            <person name="Zeniou-Meyer M."/>
            <person name="Zivanovic I."/>
            <person name="Bolotin-Fukuhara M."/>
            <person name="Thierry A."/>
            <person name="Bouchier C."/>
            <person name="Caudron B."/>
            <person name="Scarpelli C."/>
            <person name="Gaillardin C."/>
            <person name="Weissenbach J."/>
            <person name="Wincker P."/>
            <person name="Souciet J.L."/>
        </authorList>
    </citation>
    <scope>NUCLEOTIDE SEQUENCE [LARGE SCALE GENOMIC DNA]</scope>
    <source>
        <strain evidence="5">ATCC 8585 / CBS 2359 / DSM 70799 / NBRC 1267 / NRRL Y-1140 / WM37</strain>
    </source>
</reference>
<dbReference type="SUPFAM" id="SSF50044">
    <property type="entry name" value="SH3-domain"/>
    <property type="match status" value="1"/>
</dbReference>
<dbReference type="Gene3D" id="2.30.30.40">
    <property type="entry name" value="SH3 Domains"/>
    <property type="match status" value="1"/>
</dbReference>
<dbReference type="InParanoid" id="Q6CWD9"/>
<dbReference type="GeneID" id="2897190"/>
<dbReference type="GO" id="GO:0097320">
    <property type="term" value="P:plasma membrane tubulation"/>
    <property type="evidence" value="ECO:0007669"/>
    <property type="project" value="TreeGrafter"/>
</dbReference>
<dbReference type="Pfam" id="PF03114">
    <property type="entry name" value="BAR"/>
    <property type="match status" value="1"/>
</dbReference>
<dbReference type="GO" id="GO:0051666">
    <property type="term" value="P:actin cortical patch localization"/>
    <property type="evidence" value="ECO:0007669"/>
    <property type="project" value="InterPro"/>
</dbReference>
<dbReference type="PANTHER" id="PTHR47174">
    <property type="entry name" value="BRIDGING INTEGRATOR 3"/>
    <property type="match status" value="1"/>
</dbReference>
<dbReference type="RefSeq" id="XP_451750.1">
    <property type="nucleotide sequence ID" value="XM_451750.1"/>
</dbReference>
<evidence type="ECO:0000313" key="4">
    <source>
        <dbReference type="EMBL" id="CAH02143.1"/>
    </source>
</evidence>
<dbReference type="eggNOG" id="KOG3771">
    <property type="taxonomic scope" value="Eukaryota"/>
</dbReference>
<evidence type="ECO:0000313" key="5">
    <source>
        <dbReference type="Proteomes" id="UP000000598"/>
    </source>
</evidence>
<dbReference type="InterPro" id="IPR046982">
    <property type="entry name" value="BIN3/RVS161-like"/>
</dbReference>
<dbReference type="Pfam" id="PF00018">
    <property type="entry name" value="SH3_1"/>
    <property type="match status" value="1"/>
</dbReference>
<dbReference type="KEGG" id="kla:KLLA0_B04862g"/>
<dbReference type="GO" id="GO:1990528">
    <property type="term" value="C:Rvs161p-Rvs167p complex"/>
    <property type="evidence" value="ECO:0007669"/>
    <property type="project" value="TreeGrafter"/>
</dbReference>
<dbReference type="PROSITE" id="PS50002">
    <property type="entry name" value="SH3"/>
    <property type="match status" value="1"/>
</dbReference>
<name>Q6CWD9_KLULA</name>
<evidence type="ECO:0000256" key="1">
    <source>
        <dbReference type="ARBA" id="ARBA00022443"/>
    </source>
</evidence>
<keyword evidence="5" id="KW-1185">Reference proteome</keyword>
<dbReference type="InterPro" id="IPR027267">
    <property type="entry name" value="AH/BAR_dom_sf"/>
</dbReference>
<dbReference type="GO" id="GO:0043332">
    <property type="term" value="C:mating projection tip"/>
    <property type="evidence" value="ECO:0007669"/>
    <property type="project" value="TreeGrafter"/>
</dbReference>
<organism evidence="4 5">
    <name type="scientific">Kluyveromyces lactis (strain ATCC 8585 / CBS 2359 / DSM 70799 / NBRC 1267 / NRRL Y-1140 / WM37)</name>
    <name type="common">Yeast</name>
    <name type="synonym">Candida sphaerica</name>
    <dbReference type="NCBI Taxonomy" id="284590"/>
    <lineage>
        <taxon>Eukaryota</taxon>
        <taxon>Fungi</taxon>
        <taxon>Dikarya</taxon>
        <taxon>Ascomycota</taxon>
        <taxon>Saccharomycotina</taxon>
        <taxon>Saccharomycetes</taxon>
        <taxon>Saccharomycetales</taxon>
        <taxon>Saccharomycetaceae</taxon>
        <taxon>Kluyveromyces</taxon>
    </lineage>
</organism>
<dbReference type="InterPro" id="IPR004148">
    <property type="entry name" value="BAR_dom"/>
</dbReference>
<dbReference type="SUPFAM" id="SSF103657">
    <property type="entry name" value="BAR/IMD domain-like"/>
    <property type="match status" value="1"/>
</dbReference>
<dbReference type="InterPro" id="IPR001452">
    <property type="entry name" value="SH3_domain"/>
</dbReference>
<dbReference type="Proteomes" id="UP000000598">
    <property type="component" value="Chromosome B"/>
</dbReference>
<dbReference type="AlphaFoldDB" id="Q6CWD9"/>
<dbReference type="PANTHER" id="PTHR47174:SF1">
    <property type="entry name" value="REDUCED VIABILITY UPON STARVATION PROTEIN 167"/>
    <property type="match status" value="1"/>
</dbReference>
<sequence length="397" mass="46622">MELKTDNLKAQLSSFSDKVLKTPQQLKCKLYTGPRTKDKFVEDLKSRFEAIHGCSSRLVKDCNKFENNTRALLEHFERSIEIFGNIYDVKFTEDEIRRDFTSLSKRFKIIKDKIEADLPIFEHNVIEPIQAFHTTCGNIQNTIDKRDLASYKVDSLRHKLTGLTPQKLRTPGLKYENEKIKIEGKYDKALKVYEPLNEQLRSELGIFLQMTNKFFQDWFLNHYYITYSFYYNMYTFIGTCSEVRRIVMETQNSNGVVDDLSPNSLQMLEYIDIANSRLVSQFHEQFDGAATEVKHLGIIDYELFYKRVSLDAKKQVSTEQDDIATYNDPYQKHSPQYCKAIADFVPTEEDSENSLSLRKEDVIKIYRKEAEVWWYGQSLRTNKIGYFPVQCTTMEHI</sequence>
<keyword evidence="1 2" id="KW-0728">SH3 domain</keyword>
<dbReference type="OMA" id="FLGNCPE"/>
<dbReference type="EMBL" id="CR382122">
    <property type="protein sequence ID" value="CAH02143.1"/>
    <property type="molecule type" value="Genomic_DNA"/>
</dbReference>
<evidence type="ECO:0000259" key="3">
    <source>
        <dbReference type="PROSITE" id="PS50002"/>
    </source>
</evidence>
<evidence type="ECO:0000256" key="2">
    <source>
        <dbReference type="PROSITE-ProRule" id="PRU00192"/>
    </source>
</evidence>
<dbReference type="PaxDb" id="284590-Q6CWD9"/>
<dbReference type="STRING" id="284590.Q6CWD9"/>
<feature type="domain" description="SH3" evidence="3">
    <location>
        <begin position="333"/>
        <end position="397"/>
    </location>
</feature>
<proteinExistence type="predicted"/>
<protein>
    <submittedName>
        <fullName evidence="4">KLLA0B04862p</fullName>
    </submittedName>
</protein>
<dbReference type="SMART" id="SM00326">
    <property type="entry name" value="SH3"/>
    <property type="match status" value="1"/>
</dbReference>
<dbReference type="CDD" id="cd07599">
    <property type="entry name" value="BAR_Rvs167p"/>
    <property type="match status" value="1"/>
</dbReference>
<dbReference type="Gene3D" id="1.20.1270.60">
    <property type="entry name" value="Arfaptin homology (AH) domain/BAR domain"/>
    <property type="match status" value="1"/>
</dbReference>
<dbReference type="GO" id="GO:0008289">
    <property type="term" value="F:lipid binding"/>
    <property type="evidence" value="ECO:0007669"/>
    <property type="project" value="TreeGrafter"/>
</dbReference>